<feature type="region of interest" description="Disordered" evidence="1">
    <location>
        <begin position="42"/>
        <end position="62"/>
    </location>
</feature>
<dbReference type="Gene3D" id="3.20.20.80">
    <property type="entry name" value="Glycosidases"/>
    <property type="match status" value="1"/>
</dbReference>
<protein>
    <submittedName>
        <fullName evidence="3">GH99</fullName>
    </submittedName>
</protein>
<proteinExistence type="predicted"/>
<dbReference type="AlphaFoldDB" id="A0A6J4I882"/>
<evidence type="ECO:0000256" key="1">
    <source>
        <dbReference type="SAM" id="MobiDB-lite"/>
    </source>
</evidence>
<evidence type="ECO:0000256" key="2">
    <source>
        <dbReference type="SAM" id="SignalP"/>
    </source>
</evidence>
<dbReference type="CDD" id="cd11576">
    <property type="entry name" value="GH99_GH71_like_2"/>
    <property type="match status" value="1"/>
</dbReference>
<feature type="compositionally biased region" description="Basic and acidic residues" evidence="1">
    <location>
        <begin position="52"/>
        <end position="62"/>
    </location>
</feature>
<organism evidence="3">
    <name type="scientific">uncultured Armatimonadetes bacterium</name>
    <dbReference type="NCBI Taxonomy" id="157466"/>
    <lineage>
        <taxon>Bacteria</taxon>
        <taxon>Bacillati</taxon>
        <taxon>Armatimonadota</taxon>
        <taxon>environmental samples</taxon>
    </lineage>
</organism>
<gene>
    <name evidence="3" type="ORF">AVDCRST_MAG63-1566</name>
</gene>
<accession>A0A6J4I882</accession>
<dbReference type="EMBL" id="CADCTO010000199">
    <property type="protein sequence ID" value="CAA9243909.1"/>
    <property type="molecule type" value="Genomic_DNA"/>
</dbReference>
<reference evidence="3" key="1">
    <citation type="submission" date="2020-02" db="EMBL/GenBank/DDBJ databases">
        <authorList>
            <person name="Meier V. D."/>
        </authorList>
    </citation>
    <scope>NUCLEOTIDE SEQUENCE</scope>
    <source>
        <strain evidence="3">AVDCRST_MAG63</strain>
    </source>
</reference>
<feature type="chain" id="PRO_5026936954" evidence="2">
    <location>
        <begin position="24"/>
        <end position="574"/>
    </location>
</feature>
<keyword evidence="2" id="KW-0732">Signal</keyword>
<sequence>MMRWLRWGVLVSLILGLGVASRAAPGTVEPVENGFPLTLLPGADGPAETVNEDGKPAVRGVKDDKGNYPAYLYFRVPDRARRLGGGPVYLQVDYKDVGPGPLGVQYNAAGEGYRSAARGYGRLMTGSGAYRTAVFELPDPAFRGAQNLGADLRLVGPGGKTPLHIVSARLYARPTPLFRARSARPWLLPYAGPRRNDVDASTLKGKVLCGYQGWFHAPGDPTERGWVHWSRDSGRIAPETLTVEMWPDMTEYKRQYPAGAFRYPDGKPATLFSSADPETVDLHFDWMDRYGIDGVFVQRFLGGLEDAAEASRVIGHVRQAAARTGRVFALEFDMSGTPPEQGLPRMQAYWRYLVDELKITEDPRYLKHDGRPVLAVWGFYTDRFSGAWANRIIDAFKAPGKYQVTLVGGGQWHWRTERDPEWARAFRRFDVIKPWSVGNLDVRGGVKRAQTNYWADDLAEAKRNNMLYLPVIYPGFSWDNLQKTAPGTSLISRRGGDFFWEQFTTAQRLGIDTAFVAMFDEVDEGTAIFKVTHTPPTGAHFVTLDGKPSDWYLRLTGKGTQLLRGAAKAPPNER</sequence>
<feature type="signal peptide" evidence="2">
    <location>
        <begin position="1"/>
        <end position="23"/>
    </location>
</feature>
<evidence type="ECO:0000313" key="3">
    <source>
        <dbReference type="EMBL" id="CAA9243909.1"/>
    </source>
</evidence>
<name>A0A6J4I882_9BACT</name>